<sequence>MPDNTTVATLRPESSTAIPCCRIADGTAVVLEILDPLASGLVKRGDKFRIRLAEPVSVEGKIVLPSGIEGQGEIVHAAKSRGGGKAGELLIAARYLQRDEAIQIRLRGMKLGGHGQDKSALAVGLSVAVGVFAFFVQGDEIFIPAGTLAQAKIAQDMDLIPAAVEPPTPPAAIAEQAIPAPPPAIEDMPPAPQPSITTTQRGVSANTAAAAPTHGSNQTDEE</sequence>
<protein>
    <submittedName>
        <fullName evidence="2">Uncharacterized protein</fullName>
    </submittedName>
</protein>
<keyword evidence="3" id="KW-1185">Reference proteome</keyword>
<feature type="compositionally biased region" description="Polar residues" evidence="1">
    <location>
        <begin position="195"/>
        <end position="207"/>
    </location>
</feature>
<dbReference type="RefSeq" id="WP_310095495.1">
    <property type="nucleotide sequence ID" value="NZ_JAVDTT010000004.1"/>
</dbReference>
<proteinExistence type="predicted"/>
<accession>A0ABU1RW91</accession>
<comment type="caution">
    <text evidence="2">The sequence shown here is derived from an EMBL/GenBank/DDBJ whole genome shotgun (WGS) entry which is preliminary data.</text>
</comment>
<feature type="compositionally biased region" description="Pro residues" evidence="1">
    <location>
        <begin position="179"/>
        <end position="193"/>
    </location>
</feature>
<evidence type="ECO:0000256" key="1">
    <source>
        <dbReference type="SAM" id="MobiDB-lite"/>
    </source>
</evidence>
<organism evidence="2 3">
    <name type="scientific">Pseudoxanthomonas sacheonensis</name>
    <dbReference type="NCBI Taxonomy" id="443615"/>
    <lineage>
        <taxon>Bacteria</taxon>
        <taxon>Pseudomonadati</taxon>
        <taxon>Pseudomonadota</taxon>
        <taxon>Gammaproteobacteria</taxon>
        <taxon>Lysobacterales</taxon>
        <taxon>Lysobacteraceae</taxon>
        <taxon>Pseudoxanthomonas</taxon>
    </lineage>
</organism>
<dbReference type="EMBL" id="JAVDTT010000004">
    <property type="protein sequence ID" value="MDR6842862.1"/>
    <property type="molecule type" value="Genomic_DNA"/>
</dbReference>
<feature type="region of interest" description="Disordered" evidence="1">
    <location>
        <begin position="172"/>
        <end position="222"/>
    </location>
</feature>
<dbReference type="Proteomes" id="UP001254759">
    <property type="component" value="Unassembled WGS sequence"/>
</dbReference>
<reference evidence="2 3" key="1">
    <citation type="submission" date="2023-07" db="EMBL/GenBank/DDBJ databases">
        <title>Sorghum-associated microbial communities from plants grown in Nebraska, USA.</title>
        <authorList>
            <person name="Schachtman D."/>
        </authorList>
    </citation>
    <scope>NUCLEOTIDE SEQUENCE [LARGE SCALE GENOMIC DNA]</scope>
    <source>
        <strain evidence="2 3">BE107</strain>
    </source>
</reference>
<gene>
    <name evidence="2" type="ORF">J2W94_003167</name>
</gene>
<evidence type="ECO:0000313" key="3">
    <source>
        <dbReference type="Proteomes" id="UP001254759"/>
    </source>
</evidence>
<name>A0ABU1RW91_9GAMM</name>
<evidence type="ECO:0000313" key="2">
    <source>
        <dbReference type="EMBL" id="MDR6842862.1"/>
    </source>
</evidence>